<feature type="transmembrane region" description="Helical" evidence="2">
    <location>
        <begin position="194"/>
        <end position="218"/>
    </location>
</feature>
<organism evidence="4">
    <name type="scientific">Lygus hesperus</name>
    <name type="common">Western plant bug</name>
    <dbReference type="NCBI Taxonomy" id="30085"/>
    <lineage>
        <taxon>Eukaryota</taxon>
        <taxon>Metazoa</taxon>
        <taxon>Ecdysozoa</taxon>
        <taxon>Arthropoda</taxon>
        <taxon>Hexapoda</taxon>
        <taxon>Insecta</taxon>
        <taxon>Pterygota</taxon>
        <taxon>Neoptera</taxon>
        <taxon>Paraneoptera</taxon>
        <taxon>Hemiptera</taxon>
        <taxon>Heteroptera</taxon>
        <taxon>Panheteroptera</taxon>
        <taxon>Cimicomorpha</taxon>
        <taxon>Miridae</taxon>
        <taxon>Mirini</taxon>
        <taxon>Lygus</taxon>
    </lineage>
</organism>
<feature type="non-terminal residue" evidence="4">
    <location>
        <position position="1"/>
    </location>
</feature>
<dbReference type="InterPro" id="IPR012337">
    <property type="entry name" value="RNaseH-like_sf"/>
</dbReference>
<dbReference type="AlphaFoldDB" id="A0A146LV50"/>
<dbReference type="GO" id="GO:0003964">
    <property type="term" value="F:RNA-directed DNA polymerase activity"/>
    <property type="evidence" value="ECO:0007669"/>
    <property type="project" value="UniProtKB-EC"/>
</dbReference>
<dbReference type="EC" id="2.7.7.49" evidence="1"/>
<proteinExistence type="predicted"/>
<evidence type="ECO:0000256" key="1">
    <source>
        <dbReference type="ARBA" id="ARBA00012493"/>
    </source>
</evidence>
<dbReference type="GO" id="GO:0003676">
    <property type="term" value="F:nucleic acid binding"/>
    <property type="evidence" value="ECO:0007669"/>
    <property type="project" value="InterPro"/>
</dbReference>
<keyword evidence="2" id="KW-0472">Membrane</keyword>
<dbReference type="InterPro" id="IPR036397">
    <property type="entry name" value="RNaseH_sf"/>
</dbReference>
<evidence type="ECO:0000259" key="3">
    <source>
        <dbReference type="Pfam" id="PF17921"/>
    </source>
</evidence>
<dbReference type="Gene3D" id="3.30.420.10">
    <property type="entry name" value="Ribonuclease H-like superfamily/Ribonuclease H"/>
    <property type="match status" value="1"/>
</dbReference>
<dbReference type="InterPro" id="IPR041588">
    <property type="entry name" value="Integrase_H2C2"/>
</dbReference>
<protein>
    <recommendedName>
        <fullName evidence="1">RNA-directed DNA polymerase</fullName>
        <ecNumber evidence="1">2.7.7.49</ecNumber>
    </recommendedName>
</protein>
<gene>
    <name evidence="4" type="primary">K02A2.6_27</name>
    <name evidence="4" type="ORF">g.81463</name>
</gene>
<keyword evidence="2" id="KW-0812">Transmembrane</keyword>
<evidence type="ECO:0000256" key="2">
    <source>
        <dbReference type="SAM" id="Phobius"/>
    </source>
</evidence>
<dbReference type="Gene3D" id="1.10.340.70">
    <property type="match status" value="1"/>
</dbReference>
<reference evidence="4" key="1">
    <citation type="journal article" date="2016" name="Gigascience">
        <title>De novo construction of an expanded transcriptome assembly for the western tarnished plant bug, Lygus hesperus.</title>
        <authorList>
            <person name="Tassone E.E."/>
            <person name="Geib S.M."/>
            <person name="Hall B."/>
            <person name="Fabrick J.A."/>
            <person name="Brent C.S."/>
            <person name="Hull J.J."/>
        </authorList>
    </citation>
    <scope>NUCLEOTIDE SEQUENCE</scope>
</reference>
<dbReference type="Pfam" id="PF17921">
    <property type="entry name" value="Integrase_H2C2"/>
    <property type="match status" value="1"/>
</dbReference>
<accession>A0A146LV50</accession>
<evidence type="ECO:0000313" key="4">
    <source>
        <dbReference type="EMBL" id="JAQ10567.1"/>
    </source>
</evidence>
<feature type="domain" description="Integrase zinc-binding" evidence="3">
    <location>
        <begin position="86"/>
        <end position="140"/>
    </location>
</feature>
<dbReference type="PANTHER" id="PTHR37984">
    <property type="entry name" value="PROTEIN CBG26694"/>
    <property type="match status" value="1"/>
</dbReference>
<dbReference type="FunFam" id="1.10.340.70:FF:000003">
    <property type="entry name" value="Protein CBG25708"/>
    <property type="match status" value="1"/>
</dbReference>
<dbReference type="InterPro" id="IPR050951">
    <property type="entry name" value="Retrovirus_Pol_polyprotein"/>
</dbReference>
<dbReference type="SUPFAM" id="SSF53098">
    <property type="entry name" value="Ribonuclease H-like"/>
    <property type="match status" value="1"/>
</dbReference>
<dbReference type="EMBL" id="GDHC01008062">
    <property type="protein sequence ID" value="JAQ10567.1"/>
    <property type="molecule type" value="Transcribed_RNA"/>
</dbReference>
<keyword evidence="2" id="KW-1133">Transmembrane helix</keyword>
<sequence length="219" mass="25049">LTGLEKMGGARRAHLLHLRLQDTPVTTTELKKAIVGDRNIQRVARYVELGWPEKKDIEPAILPYFEKRNEISIEENIVMWNGRIVVPCSIKSSFLNMLHVGHPGIRAMKDIAQLHCWWPGINQDIERFAKNCHPCQQTKAKPEELPVYSWNVPSQPWSRVHADFAGPFEGSYWLLVVDATTKWLEVIPMKTTTALATIFFFLNFIGINTCYTAIGCLYI</sequence>
<name>A0A146LV50_LYGHE</name>
<dbReference type="PANTHER" id="PTHR37984:SF5">
    <property type="entry name" value="PROTEIN NYNRIN-LIKE"/>
    <property type="match status" value="1"/>
</dbReference>